<evidence type="ECO:0000256" key="2">
    <source>
        <dbReference type="SAM" id="SignalP"/>
    </source>
</evidence>
<dbReference type="PANTHER" id="PTHR42977">
    <property type="entry name" value="HYDROLASE-RELATED"/>
    <property type="match status" value="1"/>
</dbReference>
<gene>
    <name evidence="4" type="ORF">DZC72_06645</name>
</gene>
<feature type="chain" id="PRO_5019462533" evidence="2">
    <location>
        <begin position="25"/>
        <end position="326"/>
    </location>
</feature>
<dbReference type="AlphaFoldDB" id="A0A426RML0"/>
<sequence length="326" mass="37213">MKKFITLKLLLVLFIVACQQNVEEKSDTTTVTTTQTALKEQTTKFKSIDINGVNIAYREAGNPDNPTIVLLHGFPSSSQQYRKVLNELSDEFYLIAPDYPGFGNSDFPSPDEYQYTFDNLAKTIDAFLEKKALNSYALMIQDFGAPVGFRIATAHPERITAIINQNGNAYEEGLGKAWKDIRVLWANRTLETEKAILPAFSLEGLKWQYTHGTRNIENVNPDNWQLDYLRLSRPNAHNAALDLLYDYQNNLTLYPTWQQYLRDNQPPLLVVWGKNDEFFPESGAAAFKKDVKNIDYNIFNTGHFALEEDGAEIISKMRAFMKTINQ</sequence>
<dbReference type="Proteomes" id="UP000286990">
    <property type="component" value="Unassembled WGS sequence"/>
</dbReference>
<dbReference type="PRINTS" id="PR00111">
    <property type="entry name" value="ABHYDROLASE"/>
</dbReference>
<evidence type="ECO:0000259" key="3">
    <source>
        <dbReference type="Pfam" id="PF00561"/>
    </source>
</evidence>
<dbReference type="InterPro" id="IPR051340">
    <property type="entry name" value="Haloalkane_dehalogenase"/>
</dbReference>
<evidence type="ECO:0000313" key="5">
    <source>
        <dbReference type="Proteomes" id="UP000286990"/>
    </source>
</evidence>
<comment type="caution">
    <text evidence="4">The sequence shown here is derived from an EMBL/GenBank/DDBJ whole genome shotgun (WGS) entry which is preliminary data.</text>
</comment>
<keyword evidence="5" id="KW-1185">Reference proteome</keyword>
<evidence type="ECO:0000313" key="4">
    <source>
        <dbReference type="EMBL" id="RRQ50237.1"/>
    </source>
</evidence>
<dbReference type="EMBL" id="QUSX01000001">
    <property type="protein sequence ID" value="RRQ50237.1"/>
    <property type="molecule type" value="Genomic_DNA"/>
</dbReference>
<feature type="domain" description="AB hydrolase-1" evidence="3">
    <location>
        <begin position="66"/>
        <end position="309"/>
    </location>
</feature>
<keyword evidence="1 4" id="KW-0378">Hydrolase</keyword>
<dbReference type="GO" id="GO:0004301">
    <property type="term" value="F:epoxide hydrolase activity"/>
    <property type="evidence" value="ECO:0007669"/>
    <property type="project" value="TreeGrafter"/>
</dbReference>
<dbReference type="Pfam" id="PF00561">
    <property type="entry name" value="Abhydrolase_1"/>
    <property type="match status" value="1"/>
</dbReference>
<dbReference type="RefSeq" id="WP_125222053.1">
    <property type="nucleotide sequence ID" value="NZ_QUSX01000001.1"/>
</dbReference>
<reference evidence="5" key="1">
    <citation type="submission" date="2018-08" db="EMBL/GenBank/DDBJ databases">
        <authorList>
            <person name="Khan S.A."/>
            <person name="J S.E."/>
        </authorList>
    </citation>
    <scope>NUCLEOTIDE SEQUENCE [LARGE SCALE GENOMIC DNA]</scope>
    <source>
        <strain evidence="5">PoM-212</strain>
    </source>
</reference>
<accession>A0A426RML0</accession>
<reference evidence="5" key="2">
    <citation type="submission" date="2018-12" db="EMBL/GenBank/DDBJ databases">
        <title>Maribacter lutimaris sp. nov., isolated from marine sediment.</title>
        <authorList>
            <person name="Kim K.K."/>
        </authorList>
    </citation>
    <scope>NUCLEOTIDE SEQUENCE [LARGE SCALE GENOMIC DNA]</scope>
    <source>
        <strain evidence="5">PoM-212</strain>
    </source>
</reference>
<dbReference type="InterPro" id="IPR029058">
    <property type="entry name" value="AB_hydrolase_fold"/>
</dbReference>
<dbReference type="Gene3D" id="3.40.50.1820">
    <property type="entry name" value="alpha/beta hydrolase"/>
    <property type="match status" value="1"/>
</dbReference>
<feature type="signal peptide" evidence="2">
    <location>
        <begin position="1"/>
        <end position="24"/>
    </location>
</feature>
<dbReference type="OrthoDB" id="9799612at2"/>
<dbReference type="InterPro" id="IPR000073">
    <property type="entry name" value="AB_hydrolase_1"/>
</dbReference>
<evidence type="ECO:0000256" key="1">
    <source>
        <dbReference type="ARBA" id="ARBA00022801"/>
    </source>
</evidence>
<name>A0A426RML0_9FLAO</name>
<dbReference type="PANTHER" id="PTHR42977:SF3">
    <property type="entry name" value="AB HYDROLASE-1 DOMAIN-CONTAINING PROTEIN"/>
    <property type="match status" value="1"/>
</dbReference>
<keyword evidence="2" id="KW-0732">Signal</keyword>
<proteinExistence type="predicted"/>
<dbReference type="SUPFAM" id="SSF53474">
    <property type="entry name" value="alpha/beta-Hydrolases"/>
    <property type="match status" value="1"/>
</dbReference>
<organism evidence="4 5">
    <name type="scientific">Maribacter algicola</name>
    <dbReference type="NCBI Taxonomy" id="2498892"/>
    <lineage>
        <taxon>Bacteria</taxon>
        <taxon>Pseudomonadati</taxon>
        <taxon>Bacteroidota</taxon>
        <taxon>Flavobacteriia</taxon>
        <taxon>Flavobacteriales</taxon>
        <taxon>Flavobacteriaceae</taxon>
        <taxon>Maribacter</taxon>
    </lineage>
</organism>
<protein>
    <submittedName>
        <fullName evidence="4">Alpha/beta hydrolase</fullName>
    </submittedName>
</protein>